<keyword evidence="2" id="KW-0689">Ribosomal protein</keyword>
<dbReference type="eggNOG" id="COG1670">
    <property type="taxonomic scope" value="Bacteria"/>
</dbReference>
<dbReference type="InterPro" id="IPR000182">
    <property type="entry name" value="GNAT_dom"/>
</dbReference>
<keyword evidence="2" id="KW-0687">Ribonucleoprotein</keyword>
<dbReference type="InterPro" id="IPR016181">
    <property type="entry name" value="Acyl_CoA_acyltransferase"/>
</dbReference>
<reference evidence="2" key="1">
    <citation type="submission" date="2012-02" db="EMBL/GenBank/DDBJ databases">
        <title>The complete genome of Solitalea canadensis DSM 3403.</title>
        <authorList>
            <consortium name="US DOE Joint Genome Institute (JGI-PGF)"/>
            <person name="Lucas S."/>
            <person name="Copeland A."/>
            <person name="Lapidus A."/>
            <person name="Glavina del Rio T."/>
            <person name="Dalin E."/>
            <person name="Tice H."/>
            <person name="Bruce D."/>
            <person name="Goodwin L."/>
            <person name="Pitluck S."/>
            <person name="Peters L."/>
            <person name="Ovchinnikova G."/>
            <person name="Lu M."/>
            <person name="Kyrpides N."/>
            <person name="Mavromatis K."/>
            <person name="Ivanova N."/>
            <person name="Brettin T."/>
            <person name="Detter J.C."/>
            <person name="Han C."/>
            <person name="Larimer F."/>
            <person name="Land M."/>
            <person name="Hauser L."/>
            <person name="Markowitz V."/>
            <person name="Cheng J.-F."/>
            <person name="Hugenholtz P."/>
            <person name="Woyke T."/>
            <person name="Wu D."/>
            <person name="Spring S."/>
            <person name="Schroeder M."/>
            <person name="Kopitz M."/>
            <person name="Brambilla E."/>
            <person name="Klenk H.-P."/>
            <person name="Eisen J.A."/>
        </authorList>
    </citation>
    <scope>NUCLEOTIDE SEQUENCE</scope>
    <source>
        <strain evidence="2">DSM 3403</strain>
    </source>
</reference>
<dbReference type="STRING" id="929556.Solca_1071"/>
<dbReference type="PANTHER" id="PTHR43792">
    <property type="entry name" value="GNAT FAMILY, PUTATIVE (AFU_ORTHOLOGUE AFUA_3G00765)-RELATED-RELATED"/>
    <property type="match status" value="1"/>
</dbReference>
<evidence type="ECO:0000259" key="1">
    <source>
        <dbReference type="PROSITE" id="PS51186"/>
    </source>
</evidence>
<dbReference type="Gene3D" id="3.40.630.30">
    <property type="match status" value="1"/>
</dbReference>
<dbReference type="HOGENOM" id="CLU_013985_28_1_10"/>
<dbReference type="AlphaFoldDB" id="H8KVC0"/>
<feature type="domain" description="N-acetyltransferase" evidence="1">
    <location>
        <begin position="24"/>
        <end position="187"/>
    </location>
</feature>
<sequence>MSNNYSYPELIQEKTTLILHTKRLILAPFTLELAQAVDEGYYDELIKAGYNLGFGWPDEETLETIPKIIKNIEVVGEPTGFESWMIIRKDNNSIIGDIGFKGIPADDGVIDIGYGIIEAERKKGFAVEAAHALIEWAIEQPQVRLITAKCLTHNFASRKILTRVGFIEIKKIDGIIYWEWKGKGISK</sequence>
<organism evidence="2 3">
    <name type="scientific">Solitalea canadensis (strain ATCC 29591 / DSM 3403 / JCM 21819 / LMG 8368 / NBRC 15130 / NCIMB 12057 / USAM 9D)</name>
    <name type="common">Flexibacter canadensis</name>
    <dbReference type="NCBI Taxonomy" id="929556"/>
    <lineage>
        <taxon>Bacteria</taxon>
        <taxon>Pseudomonadati</taxon>
        <taxon>Bacteroidota</taxon>
        <taxon>Sphingobacteriia</taxon>
        <taxon>Sphingobacteriales</taxon>
        <taxon>Sphingobacteriaceae</taxon>
        <taxon>Solitalea</taxon>
    </lineage>
</organism>
<dbReference type="PANTHER" id="PTHR43792:SF13">
    <property type="entry name" value="ACETYLTRANSFERASE"/>
    <property type="match status" value="1"/>
</dbReference>
<dbReference type="EMBL" id="CP003349">
    <property type="protein sequence ID" value="AFD06178.1"/>
    <property type="molecule type" value="Genomic_DNA"/>
</dbReference>
<evidence type="ECO:0000313" key="2">
    <source>
        <dbReference type="EMBL" id="AFD06178.1"/>
    </source>
</evidence>
<dbReference type="Proteomes" id="UP000007590">
    <property type="component" value="Chromosome"/>
</dbReference>
<dbReference type="PROSITE" id="PS51186">
    <property type="entry name" value="GNAT"/>
    <property type="match status" value="1"/>
</dbReference>
<name>H8KVC0_SOLCM</name>
<evidence type="ECO:0000313" key="3">
    <source>
        <dbReference type="Proteomes" id="UP000007590"/>
    </source>
</evidence>
<dbReference type="Pfam" id="PF13302">
    <property type="entry name" value="Acetyltransf_3"/>
    <property type="match status" value="1"/>
</dbReference>
<protein>
    <submittedName>
        <fullName evidence="2">Acetyltransferase, ribosomal protein N-acetylase</fullName>
    </submittedName>
</protein>
<proteinExistence type="predicted"/>
<dbReference type="GO" id="GO:0016747">
    <property type="term" value="F:acyltransferase activity, transferring groups other than amino-acyl groups"/>
    <property type="evidence" value="ECO:0007669"/>
    <property type="project" value="InterPro"/>
</dbReference>
<keyword evidence="2" id="KW-0808">Transferase</keyword>
<accession>H8KVC0</accession>
<dbReference type="KEGG" id="scn:Solca_1071"/>
<dbReference type="InterPro" id="IPR051531">
    <property type="entry name" value="N-acetyltransferase"/>
</dbReference>
<dbReference type="SUPFAM" id="SSF55729">
    <property type="entry name" value="Acyl-CoA N-acyltransferases (Nat)"/>
    <property type="match status" value="1"/>
</dbReference>
<dbReference type="RefSeq" id="WP_014679405.1">
    <property type="nucleotide sequence ID" value="NC_017770.1"/>
</dbReference>
<dbReference type="GO" id="GO:0005840">
    <property type="term" value="C:ribosome"/>
    <property type="evidence" value="ECO:0007669"/>
    <property type="project" value="UniProtKB-KW"/>
</dbReference>
<keyword evidence="3" id="KW-1185">Reference proteome</keyword>
<gene>
    <name evidence="2" type="ordered locus">Solca_1071</name>
</gene>